<dbReference type="OrthoDB" id="2124888at2759"/>
<sequence>MSQSKLFDIKYQLLQYASHHNNVWNVGIHLTCIPLILWSGLVFAANTGPLITYPSAAAVASGATIPVALSKLFAFATPNAAWLMMTGYVSYYFALDKETALISAPLFLGLAKHATHFLATNPDANRIAGYVHAGAWIAQFIGHGFFEKRAPKLTENLVQALVLAPYFVVWEVLFFLGYRPQLKKELDVLVAADIAAFRAKKALGNKQKPQ</sequence>
<gene>
    <name evidence="2" type="ORF">K457DRAFT_97280</name>
</gene>
<evidence type="ECO:0000313" key="2">
    <source>
        <dbReference type="EMBL" id="OAQ27323.1"/>
    </source>
</evidence>
<organism evidence="2 3">
    <name type="scientific">Linnemannia elongata AG-77</name>
    <dbReference type="NCBI Taxonomy" id="1314771"/>
    <lineage>
        <taxon>Eukaryota</taxon>
        <taxon>Fungi</taxon>
        <taxon>Fungi incertae sedis</taxon>
        <taxon>Mucoromycota</taxon>
        <taxon>Mortierellomycotina</taxon>
        <taxon>Mortierellomycetes</taxon>
        <taxon>Mortierellales</taxon>
        <taxon>Mortierellaceae</taxon>
        <taxon>Linnemannia</taxon>
    </lineage>
</organism>
<protein>
    <submittedName>
        <fullName evidence="2">DUF962-domain-containing protein</fullName>
    </submittedName>
</protein>
<dbReference type="GO" id="GO:0016020">
    <property type="term" value="C:membrane"/>
    <property type="evidence" value="ECO:0007669"/>
    <property type="project" value="GOC"/>
</dbReference>
<feature type="transmembrane region" description="Helical" evidence="1">
    <location>
        <begin position="127"/>
        <end position="146"/>
    </location>
</feature>
<accession>A0A197JQT4</accession>
<evidence type="ECO:0000256" key="1">
    <source>
        <dbReference type="SAM" id="Phobius"/>
    </source>
</evidence>
<feature type="transmembrane region" description="Helical" evidence="1">
    <location>
        <begin position="21"/>
        <end position="44"/>
    </location>
</feature>
<dbReference type="Proteomes" id="UP000078512">
    <property type="component" value="Unassembled WGS sequence"/>
</dbReference>
<dbReference type="Pfam" id="PF06127">
    <property type="entry name" value="Mpo1-like"/>
    <property type="match status" value="1"/>
</dbReference>
<proteinExistence type="predicted"/>
<keyword evidence="1" id="KW-1133">Transmembrane helix</keyword>
<keyword evidence="1" id="KW-0812">Transmembrane</keyword>
<dbReference type="PANTHER" id="PTHR28026:SF9">
    <property type="entry name" value="2-HYDROXY-PALMITIC ACID DIOXYGENASE MPO1"/>
    <property type="match status" value="1"/>
</dbReference>
<dbReference type="EMBL" id="KV442058">
    <property type="protein sequence ID" value="OAQ27323.1"/>
    <property type="molecule type" value="Genomic_DNA"/>
</dbReference>
<feature type="transmembrane region" description="Helical" evidence="1">
    <location>
        <begin position="158"/>
        <end position="178"/>
    </location>
</feature>
<dbReference type="AlphaFoldDB" id="A0A197JQT4"/>
<feature type="transmembrane region" description="Helical" evidence="1">
    <location>
        <begin position="50"/>
        <end position="69"/>
    </location>
</feature>
<keyword evidence="1" id="KW-0472">Membrane</keyword>
<dbReference type="PANTHER" id="PTHR28026">
    <property type="entry name" value="DUF962 DOMAIN PROTEIN (AFU_ORTHOLOGUE AFUA_8G05310)"/>
    <property type="match status" value="1"/>
</dbReference>
<evidence type="ECO:0000313" key="3">
    <source>
        <dbReference type="Proteomes" id="UP000078512"/>
    </source>
</evidence>
<name>A0A197JQT4_9FUNG</name>
<keyword evidence="3" id="KW-1185">Reference proteome</keyword>
<reference evidence="2 3" key="1">
    <citation type="submission" date="2016-05" db="EMBL/GenBank/DDBJ databases">
        <title>Genome sequencing reveals origins of a unique bacterial endosymbiosis in the earliest lineages of terrestrial Fungi.</title>
        <authorList>
            <consortium name="DOE Joint Genome Institute"/>
            <person name="Uehling J."/>
            <person name="Gryganskyi A."/>
            <person name="Hameed K."/>
            <person name="Tschaplinski T."/>
            <person name="Misztal P."/>
            <person name="Wu S."/>
            <person name="Desiro A."/>
            <person name="Vande Pol N."/>
            <person name="Du Z.-Y."/>
            <person name="Zienkiewicz A."/>
            <person name="Zienkiewicz K."/>
            <person name="Morin E."/>
            <person name="Tisserant E."/>
            <person name="Splivallo R."/>
            <person name="Hainaut M."/>
            <person name="Henrissat B."/>
            <person name="Ohm R."/>
            <person name="Kuo A."/>
            <person name="Yan J."/>
            <person name="Lipzen A."/>
            <person name="Nolan M."/>
            <person name="Labutti K."/>
            <person name="Barry K."/>
            <person name="Goldstein A."/>
            <person name="Labbe J."/>
            <person name="Schadt C."/>
            <person name="Tuskan G."/>
            <person name="Grigoriev I."/>
            <person name="Martin F."/>
            <person name="Vilgalys R."/>
            <person name="Bonito G."/>
        </authorList>
    </citation>
    <scope>NUCLEOTIDE SEQUENCE [LARGE SCALE GENOMIC DNA]</scope>
    <source>
        <strain evidence="2 3">AG-77</strain>
    </source>
</reference>
<dbReference type="InterPro" id="IPR009305">
    <property type="entry name" value="Mpo1-like"/>
</dbReference>
<dbReference type="GO" id="GO:0005783">
    <property type="term" value="C:endoplasmic reticulum"/>
    <property type="evidence" value="ECO:0007669"/>
    <property type="project" value="TreeGrafter"/>
</dbReference>
<dbReference type="GO" id="GO:0046521">
    <property type="term" value="P:sphingoid catabolic process"/>
    <property type="evidence" value="ECO:0007669"/>
    <property type="project" value="TreeGrafter"/>
</dbReference>